<keyword evidence="6" id="KW-0372">Hormone</keyword>
<evidence type="ECO:0000313" key="15">
    <source>
        <dbReference type="Ensembl" id="ENSCLAP00000014548.1"/>
    </source>
</evidence>
<evidence type="ECO:0000259" key="14">
    <source>
        <dbReference type="PROSITE" id="PS51362"/>
    </source>
</evidence>
<dbReference type="FunFam" id="2.10.90.10:FF:000039">
    <property type="entry name" value="growth/differentiation factor 15"/>
    <property type="match status" value="1"/>
</dbReference>
<feature type="chain" id="PRO_5034975561" description="Growth/differentiation factor 15" evidence="13">
    <location>
        <begin position="23"/>
        <end position="274"/>
    </location>
</feature>
<evidence type="ECO:0000256" key="13">
    <source>
        <dbReference type="SAM" id="SignalP"/>
    </source>
</evidence>
<evidence type="ECO:0000256" key="12">
    <source>
        <dbReference type="RuleBase" id="RU000354"/>
    </source>
</evidence>
<dbReference type="GO" id="GO:0043410">
    <property type="term" value="P:positive regulation of MAPK cascade"/>
    <property type="evidence" value="ECO:0007669"/>
    <property type="project" value="Ensembl"/>
</dbReference>
<dbReference type="GO" id="GO:1901558">
    <property type="term" value="P:response to metformin"/>
    <property type="evidence" value="ECO:0007669"/>
    <property type="project" value="Ensembl"/>
</dbReference>
<dbReference type="OMA" id="DHCPLGP"/>
<dbReference type="GO" id="GO:0051897">
    <property type="term" value="P:positive regulation of phosphatidylinositol 3-kinase/protein kinase B signal transduction"/>
    <property type="evidence" value="ECO:0007669"/>
    <property type="project" value="Ensembl"/>
</dbReference>
<sequence length="274" mass="30080">MRGLPLTLLLLAALARPPPGGALAPLRRRFEDLLARLRANRSTEALNAEPSPAPAVHTLTPERECHLGSPLHLRIPRASLPPGVPGAYRVQRALLRVSPAAPDPWDVTRPLQRQLRLRGPRAPTLLLRLSPPSDLWRAPLSAPPRLELHLRARAARGRRSARMRTKDDCPLGSGHCCRLHTVRASLQDLGWTDWVLSPRELHVGMCVGECPSLYRSANTHAQVKARLHGLRPDSVPAPCCVPSSYDLVVLMHKTESGIALHTYDDLVAKGCHCA</sequence>
<evidence type="ECO:0000256" key="6">
    <source>
        <dbReference type="ARBA" id="ARBA00022702"/>
    </source>
</evidence>
<dbReference type="GO" id="GO:0060392">
    <property type="term" value="P:negative regulation of SMAD protein signal transduction"/>
    <property type="evidence" value="ECO:0007669"/>
    <property type="project" value="Ensembl"/>
</dbReference>
<dbReference type="GO" id="GO:0040015">
    <property type="term" value="P:negative regulation of multicellular organism growth"/>
    <property type="evidence" value="ECO:0007669"/>
    <property type="project" value="Ensembl"/>
</dbReference>
<organism evidence="15 16">
    <name type="scientific">Chinchilla lanigera</name>
    <name type="common">Long-tailed chinchilla</name>
    <name type="synonym">Chinchilla villidera</name>
    <dbReference type="NCBI Taxonomy" id="34839"/>
    <lineage>
        <taxon>Eukaryota</taxon>
        <taxon>Metazoa</taxon>
        <taxon>Chordata</taxon>
        <taxon>Craniata</taxon>
        <taxon>Vertebrata</taxon>
        <taxon>Euteleostomi</taxon>
        <taxon>Mammalia</taxon>
        <taxon>Eutheria</taxon>
        <taxon>Euarchontoglires</taxon>
        <taxon>Glires</taxon>
        <taxon>Rodentia</taxon>
        <taxon>Hystricomorpha</taxon>
        <taxon>Chinchillidae</taxon>
        <taxon>Chinchilla</taxon>
    </lineage>
</organism>
<dbReference type="PANTHER" id="PTHR11848:SF78">
    <property type="entry name" value="GROWTH_DIFFERENTIATION FACTOR 15"/>
    <property type="match status" value="1"/>
</dbReference>
<dbReference type="PROSITE" id="PS51362">
    <property type="entry name" value="TGF_BETA_2"/>
    <property type="match status" value="1"/>
</dbReference>
<reference evidence="15" key="1">
    <citation type="submission" date="2025-08" db="UniProtKB">
        <authorList>
            <consortium name="Ensembl"/>
        </authorList>
    </citation>
    <scope>IDENTIFICATION</scope>
</reference>
<dbReference type="InterPro" id="IPR029034">
    <property type="entry name" value="Cystine-knot_cytokine"/>
</dbReference>
<dbReference type="GO" id="GO:0032099">
    <property type="term" value="P:negative regulation of appetite"/>
    <property type="evidence" value="ECO:0007669"/>
    <property type="project" value="Ensembl"/>
</dbReference>
<comment type="subcellular location">
    <subcellularLocation>
        <location evidence="1">Secreted</location>
    </subcellularLocation>
</comment>
<keyword evidence="3" id="KW-0202">Cytokine</keyword>
<dbReference type="GO" id="GO:0030512">
    <property type="term" value="P:negative regulation of transforming growth factor beta receptor signaling pathway"/>
    <property type="evidence" value="ECO:0007669"/>
    <property type="project" value="Ensembl"/>
</dbReference>
<dbReference type="InterPro" id="IPR015615">
    <property type="entry name" value="TGF-beta-rel"/>
</dbReference>
<protein>
    <recommendedName>
        <fullName evidence="11">Growth/differentiation factor 15</fullName>
    </recommendedName>
</protein>
<evidence type="ECO:0000256" key="1">
    <source>
        <dbReference type="ARBA" id="ARBA00004613"/>
    </source>
</evidence>
<evidence type="ECO:0000256" key="3">
    <source>
        <dbReference type="ARBA" id="ARBA00022514"/>
    </source>
</evidence>
<dbReference type="GO" id="GO:0060400">
    <property type="term" value="P:negative regulation of growth hormone receptor signaling pathway"/>
    <property type="evidence" value="ECO:0007669"/>
    <property type="project" value="Ensembl"/>
</dbReference>
<proteinExistence type="inferred from homology"/>
<keyword evidence="8" id="KW-1015">Disulfide bond</keyword>
<comment type="subunit">
    <text evidence="10">Homodimer; disulfide-linked. Interacts with GFRAL and RET; ligand of GFRAL, which mediates GDF15 internalization and cellular signaling through interaction with RET via the formation of a 2:2:2 ternary complex composed of GDF15, GFRAL and RET.</text>
</comment>
<feature type="domain" description="TGF-beta family profile" evidence="14">
    <location>
        <begin position="156"/>
        <end position="274"/>
    </location>
</feature>
<evidence type="ECO:0000313" key="16">
    <source>
        <dbReference type="Proteomes" id="UP000694398"/>
    </source>
</evidence>
<evidence type="ECO:0000256" key="8">
    <source>
        <dbReference type="ARBA" id="ARBA00023157"/>
    </source>
</evidence>
<dbReference type="AlphaFoldDB" id="A0A8C2VM11"/>
<gene>
    <name evidence="15" type="primary">GDF15</name>
</gene>
<dbReference type="GO" id="GO:0160144">
    <property type="term" value="P:GDF15-GFRAL signaling pathway"/>
    <property type="evidence" value="ECO:0007669"/>
    <property type="project" value="Ensembl"/>
</dbReference>
<keyword evidence="7 13" id="KW-0732">Signal</keyword>
<dbReference type="PANTHER" id="PTHR11848">
    <property type="entry name" value="TGF-BETA FAMILY"/>
    <property type="match status" value="1"/>
</dbReference>
<accession>A0A8C2VM11</accession>
<evidence type="ECO:0000256" key="10">
    <source>
        <dbReference type="ARBA" id="ARBA00063341"/>
    </source>
</evidence>
<dbReference type="GO" id="GO:0046321">
    <property type="term" value="P:positive regulation of fatty acid oxidation"/>
    <property type="evidence" value="ECO:0007669"/>
    <property type="project" value="Ensembl"/>
</dbReference>
<keyword evidence="12" id="KW-0339">Growth factor</keyword>
<reference evidence="15" key="2">
    <citation type="submission" date="2025-09" db="UniProtKB">
        <authorList>
            <consortium name="Ensembl"/>
        </authorList>
    </citation>
    <scope>IDENTIFICATION</scope>
</reference>
<evidence type="ECO:0000256" key="4">
    <source>
        <dbReference type="ARBA" id="ARBA00022525"/>
    </source>
</evidence>
<evidence type="ECO:0000256" key="7">
    <source>
        <dbReference type="ARBA" id="ARBA00022729"/>
    </source>
</evidence>
<dbReference type="GO" id="GO:0008083">
    <property type="term" value="F:growth factor activity"/>
    <property type="evidence" value="ECO:0007669"/>
    <property type="project" value="UniProtKB-KW"/>
</dbReference>
<dbReference type="GO" id="GO:0005179">
    <property type="term" value="F:hormone activity"/>
    <property type="evidence" value="ECO:0007669"/>
    <property type="project" value="UniProtKB-KW"/>
</dbReference>
<evidence type="ECO:0000256" key="2">
    <source>
        <dbReference type="ARBA" id="ARBA00006656"/>
    </source>
</evidence>
<dbReference type="Pfam" id="PF00019">
    <property type="entry name" value="TGF_beta"/>
    <property type="match status" value="1"/>
</dbReference>
<dbReference type="GO" id="GO:0005125">
    <property type="term" value="F:cytokine activity"/>
    <property type="evidence" value="ECO:0007669"/>
    <property type="project" value="UniProtKB-KW"/>
</dbReference>
<dbReference type="Ensembl" id="ENSCLAT00000014706.1">
    <property type="protein sequence ID" value="ENSCLAP00000014548.1"/>
    <property type="gene ID" value="ENSCLAG00000010045.1"/>
</dbReference>
<dbReference type="InterPro" id="IPR001839">
    <property type="entry name" value="TGF-b_C"/>
</dbReference>
<keyword evidence="9" id="KW-0325">Glycoprotein</keyword>
<evidence type="ECO:0000256" key="5">
    <source>
        <dbReference type="ARBA" id="ARBA00022685"/>
    </source>
</evidence>
<dbReference type="GO" id="GO:0002023">
    <property type="term" value="P:reduction of food intake in response to dietary excess"/>
    <property type="evidence" value="ECO:0007669"/>
    <property type="project" value="Ensembl"/>
</dbReference>
<dbReference type="Proteomes" id="UP000694398">
    <property type="component" value="Unassembled WGS sequence"/>
</dbReference>
<keyword evidence="5" id="KW-0165">Cleavage on pair of basic residues</keyword>
<dbReference type="SUPFAM" id="SSF57501">
    <property type="entry name" value="Cystine-knot cytokines"/>
    <property type="match status" value="1"/>
</dbReference>
<evidence type="ECO:0000256" key="9">
    <source>
        <dbReference type="ARBA" id="ARBA00023180"/>
    </source>
</evidence>
<dbReference type="GO" id="GO:0062197">
    <property type="term" value="P:cellular response to chemical stress"/>
    <property type="evidence" value="ECO:0007669"/>
    <property type="project" value="Ensembl"/>
</dbReference>
<dbReference type="GeneTree" id="ENSGT00940000161872"/>
<dbReference type="GO" id="GO:0042803">
    <property type="term" value="F:protein homodimerization activity"/>
    <property type="evidence" value="ECO:0007669"/>
    <property type="project" value="Ensembl"/>
</dbReference>
<feature type="signal peptide" evidence="13">
    <location>
        <begin position="1"/>
        <end position="22"/>
    </location>
</feature>
<dbReference type="GO" id="GO:0005634">
    <property type="term" value="C:nucleus"/>
    <property type="evidence" value="ECO:0007669"/>
    <property type="project" value="Ensembl"/>
</dbReference>
<dbReference type="GO" id="GO:0005794">
    <property type="term" value="C:Golgi apparatus"/>
    <property type="evidence" value="ECO:0007669"/>
    <property type="project" value="Ensembl"/>
</dbReference>
<keyword evidence="4" id="KW-0964">Secreted</keyword>
<dbReference type="Gene3D" id="2.10.90.10">
    <property type="entry name" value="Cystine-knot cytokines"/>
    <property type="match status" value="1"/>
</dbReference>
<dbReference type="GO" id="GO:1901741">
    <property type="term" value="P:positive regulation of myoblast fusion"/>
    <property type="evidence" value="ECO:0007669"/>
    <property type="project" value="Ensembl"/>
</dbReference>
<comment type="similarity">
    <text evidence="2 12">Belongs to the TGF-beta family.</text>
</comment>
<evidence type="ECO:0000256" key="11">
    <source>
        <dbReference type="ARBA" id="ARBA00068934"/>
    </source>
</evidence>
<dbReference type="GO" id="GO:0002686">
    <property type="term" value="P:negative regulation of leukocyte migration"/>
    <property type="evidence" value="ECO:0007669"/>
    <property type="project" value="Ensembl"/>
</dbReference>
<dbReference type="SMART" id="SM00204">
    <property type="entry name" value="TGFB"/>
    <property type="match status" value="1"/>
</dbReference>
<name>A0A8C2VM11_CHILA</name>
<dbReference type="GO" id="GO:0005615">
    <property type="term" value="C:extracellular space"/>
    <property type="evidence" value="ECO:0007669"/>
    <property type="project" value="UniProtKB-KW"/>
</dbReference>
<keyword evidence="16" id="KW-1185">Reference proteome</keyword>